<keyword evidence="4 9" id="KW-0479">Metal-binding</keyword>
<dbReference type="RefSeq" id="WP_058461956.1">
    <property type="nucleotide sequence ID" value="NZ_CAAAHS010000002.1"/>
</dbReference>
<reference evidence="12 14" key="2">
    <citation type="submission" date="2018-12" db="EMBL/GenBank/DDBJ databases">
        <authorList>
            <consortium name="Pathogen Informatics"/>
        </authorList>
    </citation>
    <scope>NUCLEOTIDE SEQUENCE [LARGE SCALE GENOMIC DNA]</scope>
    <source>
        <strain evidence="12 14">NCTC12735</strain>
        <plasmid evidence="14">9</plasmid>
    </source>
</reference>
<geneLocation type="plasmid" evidence="12 14">
    <name>9</name>
</geneLocation>
<comment type="catalytic activity">
    <reaction evidence="9">
        <text>acetate + ATP = acetyl phosphate + ADP</text>
        <dbReference type="Rhea" id="RHEA:11352"/>
        <dbReference type="ChEBI" id="CHEBI:22191"/>
        <dbReference type="ChEBI" id="CHEBI:30089"/>
        <dbReference type="ChEBI" id="CHEBI:30616"/>
        <dbReference type="ChEBI" id="CHEBI:456216"/>
        <dbReference type="EC" id="2.7.2.1"/>
    </reaction>
</comment>
<dbReference type="PANTHER" id="PTHR21060:SF21">
    <property type="entry name" value="ACETATE KINASE"/>
    <property type="match status" value="1"/>
</dbReference>
<feature type="binding site" evidence="9">
    <location>
        <position position="363"/>
    </location>
    <ligand>
        <name>Mg(2+)</name>
        <dbReference type="ChEBI" id="CHEBI:18420"/>
    </ligand>
</feature>
<keyword evidence="13" id="KW-1185">Reference proteome</keyword>
<keyword evidence="7 9" id="KW-0067">ATP-binding</keyword>
<dbReference type="GO" id="GO:0000287">
    <property type="term" value="F:magnesium ion binding"/>
    <property type="evidence" value="ECO:0007669"/>
    <property type="project" value="UniProtKB-UniRule"/>
</dbReference>
<evidence type="ECO:0000256" key="10">
    <source>
        <dbReference type="RuleBase" id="RU003835"/>
    </source>
</evidence>
<feature type="binding site" evidence="9">
    <location>
        <begin position="212"/>
        <end position="216"/>
    </location>
    <ligand>
        <name>ATP</name>
        <dbReference type="ChEBI" id="CHEBI:30616"/>
    </ligand>
</feature>
<protein>
    <recommendedName>
        <fullName evidence="9">Acetate kinase</fullName>
        <ecNumber evidence="9">2.7.2.1</ecNumber>
    </recommendedName>
    <alternativeName>
        <fullName evidence="9">Acetokinase</fullName>
    </alternativeName>
</protein>
<sequence>MTGKKNDCILVINTGSSSVKFRVFSNPSLALLAYGKVSDLGSSPLFTAINEMPEFGDNQAEEMELPTDYDHEKALHFILRWTEAQNQHWQINTLTHRIVHGGTRYTDSVIITPEVRAYLQELCPLAPLHQPHNLKAIDIFSAIKPDLMQIACFDTAFHAHHGPLFTEYALPQKIRDKGVRRYGFHGLSYEWIIHFLRQHEPHLAKKRIIAAHLGNGASLCAIHNGISVDTTMGMTALDGLPMGSRCGMIDPGVVIYMIRELNLSPDEVESILYNQSGLLGLSGWTQDVRLLQDSKEPEARFALDYFCLRAAQLAGMMAVSLGGVDGIVFTGGIGENASRIRDKILHHLDFLRPFEVRVIPANEEYIMAMHTVSVLKHHREKPK</sequence>
<comment type="function">
    <text evidence="9">Catalyzes the formation of acetyl phosphate from acetate and ATP. Can also catalyze the reverse reaction.</text>
</comment>
<evidence type="ECO:0000256" key="6">
    <source>
        <dbReference type="ARBA" id="ARBA00022777"/>
    </source>
</evidence>
<keyword evidence="6 9" id="KW-0418">Kinase</keyword>
<dbReference type="OrthoDB" id="9802453at2"/>
<dbReference type="STRING" id="45056.Lade_0925"/>
<feature type="binding site" evidence="9">
    <location>
        <begin position="332"/>
        <end position="336"/>
    </location>
    <ligand>
        <name>ATP</name>
        <dbReference type="ChEBI" id="CHEBI:30616"/>
    </ligand>
</feature>
<dbReference type="InterPro" id="IPR023865">
    <property type="entry name" value="Aliphatic_acid_kinase_CS"/>
</dbReference>
<dbReference type="GO" id="GO:0006083">
    <property type="term" value="P:acetate metabolic process"/>
    <property type="evidence" value="ECO:0007669"/>
    <property type="project" value="TreeGrafter"/>
</dbReference>
<keyword evidence="12" id="KW-0614">Plasmid</keyword>
<evidence type="ECO:0000256" key="7">
    <source>
        <dbReference type="ARBA" id="ARBA00022840"/>
    </source>
</evidence>
<evidence type="ECO:0000313" key="13">
    <source>
        <dbReference type="Proteomes" id="UP000054859"/>
    </source>
</evidence>
<evidence type="ECO:0000256" key="8">
    <source>
        <dbReference type="ARBA" id="ARBA00022842"/>
    </source>
</evidence>
<feature type="binding site" evidence="9">
    <location>
        <position position="20"/>
    </location>
    <ligand>
        <name>ATP</name>
        <dbReference type="ChEBI" id="CHEBI:30616"/>
    </ligand>
</feature>
<evidence type="ECO:0000313" key="12">
    <source>
        <dbReference type="EMBL" id="VEH84863.1"/>
    </source>
</evidence>
<dbReference type="PANTHER" id="PTHR21060">
    <property type="entry name" value="ACETATE KINASE"/>
    <property type="match status" value="1"/>
</dbReference>
<feature type="binding site" evidence="9">
    <location>
        <begin position="287"/>
        <end position="289"/>
    </location>
    <ligand>
        <name>ATP</name>
        <dbReference type="ChEBI" id="CHEBI:30616"/>
    </ligand>
</feature>
<dbReference type="GO" id="GO:0006085">
    <property type="term" value="P:acetyl-CoA biosynthetic process"/>
    <property type="evidence" value="ECO:0007669"/>
    <property type="project" value="UniProtKB-UniRule"/>
</dbReference>
<feature type="site" description="Transition state stabilizer" evidence="9">
    <location>
        <position position="185"/>
    </location>
</feature>
<dbReference type="PIRSF" id="PIRSF000722">
    <property type="entry name" value="Acetate_prop_kin"/>
    <property type="match status" value="1"/>
</dbReference>
<dbReference type="InterPro" id="IPR004372">
    <property type="entry name" value="Ac/propionate_kinase"/>
</dbReference>
<keyword evidence="3 9" id="KW-0808">Transferase</keyword>
<dbReference type="PROSITE" id="PS01076">
    <property type="entry name" value="ACETATE_KINASE_2"/>
    <property type="match status" value="1"/>
</dbReference>
<feature type="binding site" evidence="9">
    <location>
        <position position="13"/>
    </location>
    <ligand>
        <name>Mg(2+)</name>
        <dbReference type="ChEBI" id="CHEBI:18420"/>
    </ligand>
</feature>
<evidence type="ECO:0000256" key="3">
    <source>
        <dbReference type="ARBA" id="ARBA00022679"/>
    </source>
</evidence>
<evidence type="ECO:0000256" key="2">
    <source>
        <dbReference type="ARBA" id="ARBA00022490"/>
    </source>
</evidence>
<feature type="active site" description="Proton donor/acceptor" evidence="9">
    <location>
        <position position="154"/>
    </location>
</feature>
<dbReference type="PRINTS" id="PR00471">
    <property type="entry name" value="ACETATEKNASE"/>
</dbReference>
<dbReference type="GO" id="GO:0008776">
    <property type="term" value="F:acetate kinase activity"/>
    <property type="evidence" value="ECO:0007669"/>
    <property type="project" value="UniProtKB-UniRule"/>
</dbReference>
<evidence type="ECO:0000256" key="1">
    <source>
        <dbReference type="ARBA" id="ARBA00008748"/>
    </source>
</evidence>
<dbReference type="SUPFAM" id="SSF53067">
    <property type="entry name" value="Actin-like ATPase domain"/>
    <property type="match status" value="2"/>
</dbReference>
<dbReference type="Proteomes" id="UP000281170">
    <property type="component" value="Plasmid 9"/>
</dbReference>
<reference evidence="11 13" key="1">
    <citation type="submission" date="2015-11" db="EMBL/GenBank/DDBJ databases">
        <title>Identification of large and diverse effector repertoires of 38 Legionella species.</title>
        <authorList>
            <person name="Burstein D."/>
            <person name="Amaro F."/>
            <person name="Zusman T."/>
            <person name="Lifshitz Z."/>
            <person name="Cohen O."/>
            <person name="Gilbert J.A."/>
            <person name="Pupko T."/>
            <person name="Shuman H.A."/>
            <person name="Segal G."/>
        </authorList>
    </citation>
    <scope>NUCLEOTIDE SEQUENCE [LARGE SCALE GENOMIC DNA]</scope>
    <source>
        <strain evidence="11 13">1762-AUS-E</strain>
    </source>
</reference>
<dbReference type="InterPro" id="IPR000890">
    <property type="entry name" value="Aliphatic_acid_kin_short-chain"/>
</dbReference>
<evidence type="ECO:0000256" key="5">
    <source>
        <dbReference type="ARBA" id="ARBA00022741"/>
    </source>
</evidence>
<comment type="similarity">
    <text evidence="1 9 10">Belongs to the acetokinase family.</text>
</comment>
<comment type="subcellular location">
    <subcellularLocation>
        <location evidence="9">Cytoplasm</location>
    </subcellularLocation>
</comment>
<dbReference type="EMBL" id="LNKA01000001">
    <property type="protein sequence ID" value="KTC66267.1"/>
    <property type="molecule type" value="Genomic_DNA"/>
</dbReference>
<dbReference type="Proteomes" id="UP000054859">
    <property type="component" value="Unassembled WGS sequence"/>
</dbReference>
<dbReference type="GO" id="GO:0005524">
    <property type="term" value="F:ATP binding"/>
    <property type="evidence" value="ECO:0007669"/>
    <property type="project" value="UniProtKB-KW"/>
</dbReference>
<keyword evidence="2 9" id="KW-0963">Cytoplasm</keyword>
<keyword evidence="8 9" id="KW-0460">Magnesium</keyword>
<dbReference type="KEGG" id="ladl:NCTC12735_00483"/>
<dbReference type="EMBL" id="LR134418">
    <property type="protein sequence ID" value="VEH84863.1"/>
    <property type="molecule type" value="Genomic_DNA"/>
</dbReference>
<evidence type="ECO:0000256" key="4">
    <source>
        <dbReference type="ARBA" id="ARBA00022723"/>
    </source>
</evidence>
<dbReference type="AlphaFoldDB" id="A0A0W0R5E1"/>
<comment type="subunit">
    <text evidence="9">Homodimer.</text>
</comment>
<comment type="pathway">
    <text evidence="9">Metabolic intermediate biosynthesis; acetyl-CoA biosynthesis; acetyl-CoA from acetate: step 1/2.</text>
</comment>
<organism evidence="11 13">
    <name type="scientific">Legionella adelaidensis</name>
    <dbReference type="NCBI Taxonomy" id="45056"/>
    <lineage>
        <taxon>Bacteria</taxon>
        <taxon>Pseudomonadati</taxon>
        <taxon>Pseudomonadota</taxon>
        <taxon>Gammaproteobacteria</taxon>
        <taxon>Legionellales</taxon>
        <taxon>Legionellaceae</taxon>
        <taxon>Legionella</taxon>
    </lineage>
</organism>
<dbReference type="PROSITE" id="PS01075">
    <property type="entry name" value="ACETATE_KINASE_1"/>
    <property type="match status" value="1"/>
</dbReference>
<dbReference type="UniPathway" id="UPA00340">
    <property type="reaction ID" value="UER00458"/>
</dbReference>
<dbReference type="HAMAP" id="MF_00020">
    <property type="entry name" value="Acetate_kinase"/>
    <property type="match status" value="1"/>
</dbReference>
<dbReference type="InterPro" id="IPR043129">
    <property type="entry name" value="ATPase_NBD"/>
</dbReference>
<comment type="cofactor">
    <cofactor evidence="9">
        <name>Mg(2+)</name>
        <dbReference type="ChEBI" id="CHEBI:18420"/>
    </cofactor>
    <cofactor evidence="9">
        <name>Mn(2+)</name>
        <dbReference type="ChEBI" id="CHEBI:29035"/>
    </cofactor>
    <text evidence="9">Mg(2+). Can also accept Mn(2+).</text>
</comment>
<keyword evidence="5 9" id="KW-0547">Nucleotide-binding</keyword>
<dbReference type="Pfam" id="PF00871">
    <property type="entry name" value="Acetate_kinase"/>
    <property type="match status" value="1"/>
</dbReference>
<gene>
    <name evidence="11" type="primary">ack</name>
    <name evidence="9 12" type="synonym">ackA</name>
    <name evidence="11" type="ORF">Lade_0925</name>
    <name evidence="12" type="ORF">NCTC12735_00483</name>
</gene>
<feature type="site" description="Transition state stabilizer" evidence="9">
    <location>
        <position position="245"/>
    </location>
</feature>
<dbReference type="PATRIC" id="fig|45056.6.peg.959"/>
<evidence type="ECO:0000256" key="9">
    <source>
        <dbReference type="HAMAP-Rule" id="MF_00020"/>
    </source>
</evidence>
<feature type="binding site" evidence="9">
    <location>
        <position position="97"/>
    </location>
    <ligand>
        <name>substrate</name>
    </ligand>
</feature>
<name>A0A0W0R5E1_9GAMM</name>
<dbReference type="EC" id="2.7.2.1" evidence="9"/>
<proteinExistence type="inferred from homology"/>
<dbReference type="NCBIfam" id="TIGR00016">
    <property type="entry name" value="ackA"/>
    <property type="match status" value="1"/>
</dbReference>
<evidence type="ECO:0000313" key="14">
    <source>
        <dbReference type="Proteomes" id="UP000281170"/>
    </source>
</evidence>
<dbReference type="Gene3D" id="3.30.420.40">
    <property type="match status" value="2"/>
</dbReference>
<evidence type="ECO:0000313" key="11">
    <source>
        <dbReference type="EMBL" id="KTC66267.1"/>
    </source>
</evidence>
<dbReference type="GO" id="GO:0005829">
    <property type="term" value="C:cytosol"/>
    <property type="evidence" value="ECO:0007669"/>
    <property type="project" value="TreeGrafter"/>
</dbReference>
<accession>A0A0W0R5E1</accession>